<dbReference type="Pfam" id="PF00486">
    <property type="entry name" value="Trans_reg_C"/>
    <property type="match status" value="1"/>
</dbReference>
<comment type="caution">
    <text evidence="6">The sequence shown here is derived from an EMBL/GenBank/DDBJ whole genome shotgun (WGS) entry which is preliminary data.</text>
</comment>
<sequence>MHLKFDESEFTVSAGDTTIQLLPKEFALLVFMHRNKGLTFSREQLLDKVWPLEYPVERTVDDHIYRLRKKLRKLSGVELRTVRGFGYSLILPSAAAAYPTLFDPELRDTMRDVFNKFHVYGQGKSILTLAAQKDTLGFELDPHYRMVIHFMQGDLEWLLDTEEVPLQDRLFSLILFYMFSGDPKAKLAFCEQVIEKKLLLPADQLELEILTILDLFILAGEPERALEQLTRSYEVIAELGYENFVPATMITELLAHLAAGAGDEELDRLDEAIRQALLDKPFLRETGSYKIVKGLRLMRSKQWREAEQLLDEGLQVLEMSGFVPLRLYGLYRIHHFCRVFLPHNALYPKYEGRFRAAVEDCGLNQFGQPLEKRMLSMLNPL</sequence>
<dbReference type="Gene3D" id="1.10.10.10">
    <property type="entry name" value="Winged helix-like DNA-binding domain superfamily/Winged helix DNA-binding domain"/>
    <property type="match status" value="1"/>
</dbReference>
<feature type="DNA-binding region" description="OmpR/PhoB-type" evidence="4">
    <location>
        <begin position="1"/>
        <end position="91"/>
    </location>
</feature>
<dbReference type="EMBL" id="CAKMMG010000007">
    <property type="protein sequence ID" value="CAH1216425.1"/>
    <property type="molecule type" value="Genomic_DNA"/>
</dbReference>
<evidence type="ECO:0000256" key="4">
    <source>
        <dbReference type="PROSITE-ProRule" id="PRU01091"/>
    </source>
</evidence>
<dbReference type="CDD" id="cd00383">
    <property type="entry name" value="trans_reg_C"/>
    <property type="match status" value="1"/>
</dbReference>
<feature type="domain" description="OmpR/PhoB-type" evidence="5">
    <location>
        <begin position="1"/>
        <end position="91"/>
    </location>
</feature>
<dbReference type="Proteomes" id="UP000838324">
    <property type="component" value="Unassembled WGS sequence"/>
</dbReference>
<dbReference type="RefSeq" id="WP_279306782.1">
    <property type="nucleotide sequence ID" value="NZ_CAKMMG010000007.1"/>
</dbReference>
<evidence type="ECO:0000259" key="5">
    <source>
        <dbReference type="PROSITE" id="PS51755"/>
    </source>
</evidence>
<dbReference type="InterPro" id="IPR036388">
    <property type="entry name" value="WH-like_DNA-bd_sf"/>
</dbReference>
<accession>A0ABM9CL58</accession>
<dbReference type="SUPFAM" id="SSF46894">
    <property type="entry name" value="C-terminal effector domain of the bipartite response regulators"/>
    <property type="match status" value="1"/>
</dbReference>
<reference evidence="6" key="1">
    <citation type="submission" date="2022-01" db="EMBL/GenBank/DDBJ databases">
        <authorList>
            <person name="Criscuolo A."/>
        </authorList>
    </citation>
    <scope>NUCLEOTIDE SEQUENCE</scope>
    <source>
        <strain evidence="6">CIP111892</strain>
    </source>
</reference>
<dbReference type="InterPro" id="IPR016032">
    <property type="entry name" value="Sig_transdc_resp-reg_C-effctor"/>
</dbReference>
<keyword evidence="3" id="KW-0804">Transcription</keyword>
<proteinExistence type="predicted"/>
<keyword evidence="1" id="KW-0805">Transcription regulation</keyword>
<evidence type="ECO:0000313" key="6">
    <source>
        <dbReference type="EMBL" id="CAH1216425.1"/>
    </source>
</evidence>
<dbReference type="InterPro" id="IPR001867">
    <property type="entry name" value="OmpR/PhoB-type_DNA-bd"/>
</dbReference>
<dbReference type="SMART" id="SM00862">
    <property type="entry name" value="Trans_reg_C"/>
    <property type="match status" value="1"/>
</dbReference>
<keyword evidence="2 4" id="KW-0238">DNA-binding</keyword>
<gene>
    <name evidence="6" type="ORF">PAECIP111892_04314</name>
</gene>
<keyword evidence="7" id="KW-1185">Reference proteome</keyword>
<evidence type="ECO:0000313" key="7">
    <source>
        <dbReference type="Proteomes" id="UP000838324"/>
    </source>
</evidence>
<evidence type="ECO:0000256" key="1">
    <source>
        <dbReference type="ARBA" id="ARBA00023015"/>
    </source>
</evidence>
<protein>
    <recommendedName>
        <fullName evidence="5">OmpR/PhoB-type domain-containing protein</fullName>
    </recommendedName>
</protein>
<evidence type="ECO:0000256" key="2">
    <source>
        <dbReference type="ARBA" id="ARBA00023125"/>
    </source>
</evidence>
<dbReference type="PROSITE" id="PS51755">
    <property type="entry name" value="OMPR_PHOB"/>
    <property type="match status" value="1"/>
</dbReference>
<evidence type="ECO:0000256" key="3">
    <source>
        <dbReference type="ARBA" id="ARBA00023163"/>
    </source>
</evidence>
<organism evidence="6 7">
    <name type="scientific">Paenibacillus auburnensis</name>
    <dbReference type="NCBI Taxonomy" id="2905649"/>
    <lineage>
        <taxon>Bacteria</taxon>
        <taxon>Bacillati</taxon>
        <taxon>Bacillota</taxon>
        <taxon>Bacilli</taxon>
        <taxon>Bacillales</taxon>
        <taxon>Paenibacillaceae</taxon>
        <taxon>Paenibacillus</taxon>
    </lineage>
</organism>
<name>A0ABM9CL58_9BACL</name>